<dbReference type="AlphaFoldDB" id="A0A2G5EZX8"/>
<evidence type="ECO:0000256" key="3">
    <source>
        <dbReference type="ARBA" id="ARBA00022512"/>
    </source>
</evidence>
<accession>A0A2G5EZX8</accession>
<dbReference type="Proteomes" id="UP000230069">
    <property type="component" value="Unassembled WGS sequence"/>
</dbReference>
<comment type="similarity">
    <text evidence="2 9">Belongs to the glycosyl hydrolase 28 family.</text>
</comment>
<organism evidence="12 13">
    <name type="scientific">Aquilegia coerulea</name>
    <name type="common">Rocky mountain columbine</name>
    <dbReference type="NCBI Taxonomy" id="218851"/>
    <lineage>
        <taxon>Eukaryota</taxon>
        <taxon>Viridiplantae</taxon>
        <taxon>Streptophyta</taxon>
        <taxon>Embryophyta</taxon>
        <taxon>Tracheophyta</taxon>
        <taxon>Spermatophyta</taxon>
        <taxon>Magnoliopsida</taxon>
        <taxon>Ranunculales</taxon>
        <taxon>Ranunculaceae</taxon>
        <taxon>Thalictroideae</taxon>
        <taxon>Aquilegia</taxon>
    </lineage>
</organism>
<dbReference type="GO" id="GO:0004650">
    <property type="term" value="F:polygalacturonase activity"/>
    <property type="evidence" value="ECO:0007669"/>
    <property type="project" value="InterPro"/>
</dbReference>
<feature type="region of interest" description="Disordered" evidence="10">
    <location>
        <begin position="30"/>
        <end position="70"/>
    </location>
</feature>
<evidence type="ECO:0000313" key="13">
    <source>
        <dbReference type="Proteomes" id="UP000230069"/>
    </source>
</evidence>
<evidence type="ECO:0000256" key="8">
    <source>
        <dbReference type="PROSITE-ProRule" id="PRU10052"/>
    </source>
</evidence>
<evidence type="ECO:0000256" key="7">
    <source>
        <dbReference type="ARBA" id="ARBA00023316"/>
    </source>
</evidence>
<evidence type="ECO:0000256" key="11">
    <source>
        <dbReference type="SAM" id="SignalP"/>
    </source>
</evidence>
<dbReference type="STRING" id="218851.A0A2G5EZX8"/>
<dbReference type="InParanoid" id="A0A2G5EZX8"/>
<dbReference type="SUPFAM" id="SSF51126">
    <property type="entry name" value="Pectin lyase-like"/>
    <property type="match status" value="1"/>
</dbReference>
<proteinExistence type="inferred from homology"/>
<name>A0A2G5EZX8_AQUCA</name>
<keyword evidence="7" id="KW-0961">Cell wall biogenesis/degradation</keyword>
<keyword evidence="6 9" id="KW-0326">Glycosidase</keyword>
<dbReference type="EMBL" id="KZ305020">
    <property type="protein sequence ID" value="PIA61281.1"/>
    <property type="molecule type" value="Genomic_DNA"/>
</dbReference>
<keyword evidence="4" id="KW-0964">Secreted</keyword>
<dbReference type="GO" id="GO:0071555">
    <property type="term" value="P:cell wall organization"/>
    <property type="evidence" value="ECO:0007669"/>
    <property type="project" value="UniProtKB-KW"/>
</dbReference>
<sequence length="459" mass="49581">MVAFMRTVITFLFICLTLETTYCSRFAPAPSPKPESVSPAGAPGPHSESPHPSKAAPFSAPGPISESSEPSIAVPESMRRIFDVTQYGAVSDGKSDSQLAFLTAWSDVCDWDGQPTLLIPEGTFFVNPVTFQGPCYNTYPLIVEIAGTLKAPSDIHAFEEPSWIVIRKLNNFILTGNGTGIIDGQGKESWTRPRCRGKKRCKEYPHSIRFQKVSNATISNISLLNSKCFHISFLDSSNILMRGINITAPGNSRNTDGIHLSRSSDINITSSRIGVGDDCVSIGAGNTNIGIFGVYCGPGHGISVGSLGKYNNEEDVAGIIVNNCTINGTTNGLRIKTWPGPQAIKVYDITFENIKMINVSNPIIIDQKYCPGHRCDSDISSVGLSDIQFRNIKGTSQTASPVSIFCSPKVPCKNIHLRDINLTYANGSTSAESSCFNTEGAYLDMKNPIPCVKSTSLTY</sequence>
<keyword evidence="13" id="KW-1185">Reference proteome</keyword>
<evidence type="ECO:0000256" key="2">
    <source>
        <dbReference type="ARBA" id="ARBA00008834"/>
    </source>
</evidence>
<dbReference type="PROSITE" id="PS00502">
    <property type="entry name" value="POLYGALACTURONASE"/>
    <property type="match status" value="1"/>
</dbReference>
<dbReference type="FunFam" id="2.160.20.10:FF:000004">
    <property type="entry name" value="Pectin lyase-like superfamily protein"/>
    <property type="match status" value="1"/>
</dbReference>
<keyword evidence="5 9" id="KW-0378">Hydrolase</keyword>
<evidence type="ECO:0000256" key="10">
    <source>
        <dbReference type="SAM" id="MobiDB-lite"/>
    </source>
</evidence>
<dbReference type="Pfam" id="PF00295">
    <property type="entry name" value="Glyco_hydro_28"/>
    <property type="match status" value="1"/>
</dbReference>
<evidence type="ECO:0008006" key="14">
    <source>
        <dbReference type="Google" id="ProtNLM"/>
    </source>
</evidence>
<dbReference type="Gene3D" id="2.160.20.10">
    <property type="entry name" value="Single-stranded right-handed beta-helix, Pectin lyase-like"/>
    <property type="match status" value="1"/>
</dbReference>
<reference evidence="12 13" key="1">
    <citation type="submission" date="2017-09" db="EMBL/GenBank/DDBJ databases">
        <title>WGS assembly of Aquilegia coerulea Goldsmith.</title>
        <authorList>
            <person name="Hodges S."/>
            <person name="Kramer E."/>
            <person name="Nordborg M."/>
            <person name="Tomkins J."/>
            <person name="Borevitz J."/>
            <person name="Derieg N."/>
            <person name="Yan J."/>
            <person name="Mihaltcheva S."/>
            <person name="Hayes R.D."/>
            <person name="Rokhsar D."/>
        </authorList>
    </citation>
    <scope>NUCLEOTIDE SEQUENCE [LARGE SCALE GENOMIC DNA]</scope>
    <source>
        <strain evidence="13">cv. Goldsmith</strain>
    </source>
</reference>
<evidence type="ECO:0000313" key="12">
    <source>
        <dbReference type="EMBL" id="PIA61281.1"/>
    </source>
</evidence>
<dbReference type="PANTHER" id="PTHR31375">
    <property type="match status" value="1"/>
</dbReference>
<dbReference type="OrthoDB" id="187139at2759"/>
<dbReference type="InterPro" id="IPR000743">
    <property type="entry name" value="Glyco_hydro_28"/>
</dbReference>
<evidence type="ECO:0000256" key="5">
    <source>
        <dbReference type="ARBA" id="ARBA00022801"/>
    </source>
</evidence>
<feature type="signal peptide" evidence="11">
    <location>
        <begin position="1"/>
        <end position="23"/>
    </location>
</feature>
<protein>
    <recommendedName>
        <fullName evidence="14">Pectate lyase superfamily protein domain-containing protein</fullName>
    </recommendedName>
</protein>
<feature type="chain" id="PRO_5013559171" description="Pectate lyase superfamily protein domain-containing protein" evidence="11">
    <location>
        <begin position="24"/>
        <end position="459"/>
    </location>
</feature>
<dbReference type="InterPro" id="IPR006626">
    <property type="entry name" value="PbH1"/>
</dbReference>
<keyword evidence="3" id="KW-0134">Cell wall</keyword>
<feature type="compositionally biased region" description="Low complexity" evidence="10">
    <location>
        <begin position="59"/>
        <end position="70"/>
    </location>
</feature>
<evidence type="ECO:0000256" key="9">
    <source>
        <dbReference type="RuleBase" id="RU361169"/>
    </source>
</evidence>
<feature type="active site" evidence="8">
    <location>
        <position position="300"/>
    </location>
</feature>
<comment type="subcellular location">
    <subcellularLocation>
        <location evidence="1">Secreted</location>
        <location evidence="1">Cell wall</location>
    </subcellularLocation>
</comment>
<evidence type="ECO:0000256" key="1">
    <source>
        <dbReference type="ARBA" id="ARBA00004191"/>
    </source>
</evidence>
<dbReference type="InterPro" id="IPR012334">
    <property type="entry name" value="Pectin_lyas_fold"/>
</dbReference>
<dbReference type="GO" id="GO:0005975">
    <property type="term" value="P:carbohydrate metabolic process"/>
    <property type="evidence" value="ECO:0007669"/>
    <property type="project" value="InterPro"/>
</dbReference>
<evidence type="ECO:0000256" key="6">
    <source>
        <dbReference type="ARBA" id="ARBA00023295"/>
    </source>
</evidence>
<gene>
    <name evidence="12" type="ORF">AQUCO_00300665v1</name>
</gene>
<evidence type="ECO:0000256" key="4">
    <source>
        <dbReference type="ARBA" id="ARBA00022525"/>
    </source>
</evidence>
<dbReference type="InterPro" id="IPR011050">
    <property type="entry name" value="Pectin_lyase_fold/virulence"/>
</dbReference>
<dbReference type="SMART" id="SM00710">
    <property type="entry name" value="PbH1"/>
    <property type="match status" value="6"/>
</dbReference>
<keyword evidence="11" id="KW-0732">Signal</keyword>